<name>A0ABW5DZ72_9BACT</name>
<reference evidence="2" key="1">
    <citation type="journal article" date="2019" name="Int. J. Syst. Evol. Microbiol.">
        <title>The Global Catalogue of Microorganisms (GCM) 10K type strain sequencing project: providing services to taxonomists for standard genome sequencing and annotation.</title>
        <authorList>
            <consortium name="The Broad Institute Genomics Platform"/>
            <consortium name="The Broad Institute Genome Sequencing Center for Infectious Disease"/>
            <person name="Wu L."/>
            <person name="Ma J."/>
        </authorList>
    </citation>
    <scope>NUCLEOTIDE SEQUENCE [LARGE SCALE GENOMIC DNA]</scope>
    <source>
        <strain evidence="2">JCM 16545</strain>
    </source>
</reference>
<accession>A0ABW5DZ72</accession>
<sequence length="138" mass="15241">MSTSNSLIRLLVGLFILPSVYAAHTVFLNTSTDGLWNTASKIDAIHGETLPLGSQGTFRFKLDTLGVTPLTLDGDLAVHASYKLIVDSNDYEAMNGFFPLITSGRTLGKFYDTNTTLLRFERREAALITQDNGLWLRL</sequence>
<comment type="caution">
    <text evidence="1">The sequence shown here is derived from an EMBL/GenBank/DDBJ whole genome shotgun (WGS) entry which is preliminary data.</text>
</comment>
<dbReference type="EMBL" id="JBHUJC010000001">
    <property type="protein sequence ID" value="MFD2275044.1"/>
    <property type="molecule type" value="Genomic_DNA"/>
</dbReference>
<evidence type="ECO:0000313" key="2">
    <source>
        <dbReference type="Proteomes" id="UP001597297"/>
    </source>
</evidence>
<dbReference type="RefSeq" id="WP_377095981.1">
    <property type="nucleotide sequence ID" value="NZ_JBHSJM010000001.1"/>
</dbReference>
<proteinExistence type="predicted"/>
<gene>
    <name evidence="1" type="ORF">ACFSQZ_01055</name>
</gene>
<evidence type="ECO:0000313" key="1">
    <source>
        <dbReference type="EMBL" id="MFD2275044.1"/>
    </source>
</evidence>
<dbReference type="Proteomes" id="UP001597297">
    <property type="component" value="Unassembled WGS sequence"/>
</dbReference>
<protein>
    <recommendedName>
        <fullName evidence="3">DUF4198 domain-containing protein</fullName>
    </recommendedName>
</protein>
<evidence type="ECO:0008006" key="3">
    <source>
        <dbReference type="Google" id="ProtNLM"/>
    </source>
</evidence>
<organism evidence="1 2">
    <name type="scientific">Rubritalea spongiae</name>
    <dbReference type="NCBI Taxonomy" id="430797"/>
    <lineage>
        <taxon>Bacteria</taxon>
        <taxon>Pseudomonadati</taxon>
        <taxon>Verrucomicrobiota</taxon>
        <taxon>Verrucomicrobiia</taxon>
        <taxon>Verrucomicrobiales</taxon>
        <taxon>Rubritaleaceae</taxon>
        <taxon>Rubritalea</taxon>
    </lineage>
</organism>
<keyword evidence="2" id="KW-1185">Reference proteome</keyword>